<accession>A0A9P1I9G3</accession>
<dbReference type="Proteomes" id="UP001152747">
    <property type="component" value="Unassembled WGS sequence"/>
</dbReference>
<dbReference type="AlphaFoldDB" id="A0A9P1I9G3"/>
<keyword evidence="2" id="KW-1185">Reference proteome</keyword>
<protein>
    <submittedName>
        <fullName evidence="1">Uncharacterized protein</fullName>
    </submittedName>
</protein>
<gene>
    <name evidence="1" type="ORF">CAMP_LOCUS2698</name>
</gene>
<sequence>MPRKSRKRKIAGDKSSCQENDISWFDLPLEMREVVIDGMDVKTKCKFLQCSKKCEDEVKESKNFLTSIKINNSNHPEIHIGLGKLRCFHYCLEFIDILSLSQPQIIVVYKTVNRLSYFSKEDRNDKKEIKWMKIENGRAEEVRLKYLTEFVEKYWKTIRRFEIDDDKFIDSKFVMKQLRNLEYIESYSEDIREKGLMDLEQIKKIDFCILQETEFTFEEVLQFQGSLYQIKSDDFDEENIGRYLMMLKNGEIHRNLENLSVDSITYDNYYVDCKRIAKLVDGFNYSDNDVDFTHFRFLLNYERKSKCYCCFLYSKCGFNVKIEDYNYDQVIANRRPLID</sequence>
<organism evidence="1 2">
    <name type="scientific">Caenorhabditis angaria</name>
    <dbReference type="NCBI Taxonomy" id="860376"/>
    <lineage>
        <taxon>Eukaryota</taxon>
        <taxon>Metazoa</taxon>
        <taxon>Ecdysozoa</taxon>
        <taxon>Nematoda</taxon>
        <taxon>Chromadorea</taxon>
        <taxon>Rhabditida</taxon>
        <taxon>Rhabditina</taxon>
        <taxon>Rhabditomorpha</taxon>
        <taxon>Rhabditoidea</taxon>
        <taxon>Rhabditidae</taxon>
        <taxon>Peloderinae</taxon>
        <taxon>Caenorhabditis</taxon>
    </lineage>
</organism>
<evidence type="ECO:0000313" key="2">
    <source>
        <dbReference type="Proteomes" id="UP001152747"/>
    </source>
</evidence>
<name>A0A9P1I9G3_9PELO</name>
<comment type="caution">
    <text evidence="1">The sequence shown here is derived from an EMBL/GenBank/DDBJ whole genome shotgun (WGS) entry which is preliminary data.</text>
</comment>
<dbReference type="EMBL" id="CANHGI010000001">
    <property type="protein sequence ID" value="CAI5440061.1"/>
    <property type="molecule type" value="Genomic_DNA"/>
</dbReference>
<proteinExistence type="predicted"/>
<evidence type="ECO:0000313" key="1">
    <source>
        <dbReference type="EMBL" id="CAI5440061.1"/>
    </source>
</evidence>
<reference evidence="1" key="1">
    <citation type="submission" date="2022-11" db="EMBL/GenBank/DDBJ databases">
        <authorList>
            <person name="Kikuchi T."/>
        </authorList>
    </citation>
    <scope>NUCLEOTIDE SEQUENCE</scope>
    <source>
        <strain evidence="1">PS1010</strain>
    </source>
</reference>